<dbReference type="PROSITE" id="PS51140">
    <property type="entry name" value="CUE"/>
    <property type="match status" value="1"/>
</dbReference>
<evidence type="ECO:0000313" key="4">
    <source>
        <dbReference type="EMBL" id="KSA00070.1"/>
    </source>
</evidence>
<feature type="compositionally biased region" description="Low complexity" evidence="2">
    <location>
        <begin position="93"/>
        <end position="106"/>
    </location>
</feature>
<feature type="compositionally biased region" description="Low complexity" evidence="2">
    <location>
        <begin position="302"/>
        <end position="317"/>
    </location>
</feature>
<feature type="region of interest" description="Disordered" evidence="2">
    <location>
        <begin position="1"/>
        <end position="29"/>
    </location>
</feature>
<gene>
    <name evidence="4" type="ORF">AC631_04152</name>
</gene>
<feature type="region of interest" description="Disordered" evidence="2">
    <location>
        <begin position="80"/>
        <end position="397"/>
    </location>
</feature>
<dbReference type="InterPro" id="IPR003892">
    <property type="entry name" value="CUE"/>
</dbReference>
<dbReference type="Pfam" id="PF02845">
    <property type="entry name" value="CUE"/>
    <property type="match status" value="1"/>
</dbReference>
<keyword evidence="5" id="KW-1185">Reference proteome</keyword>
<dbReference type="AlphaFoldDB" id="A0A0V1PV34"/>
<keyword evidence="1" id="KW-0833">Ubl conjugation pathway</keyword>
<feature type="compositionally biased region" description="Low complexity" evidence="2">
    <location>
        <begin position="374"/>
        <end position="397"/>
    </location>
</feature>
<evidence type="ECO:0000259" key="3">
    <source>
        <dbReference type="PROSITE" id="PS51140"/>
    </source>
</evidence>
<accession>A0A0V1PV34</accession>
<feature type="compositionally biased region" description="Low complexity" evidence="2">
    <location>
        <begin position="152"/>
        <end position="182"/>
    </location>
</feature>
<evidence type="ECO:0000256" key="1">
    <source>
        <dbReference type="ARBA" id="ARBA00022786"/>
    </source>
</evidence>
<feature type="compositionally biased region" description="Basic and acidic residues" evidence="2">
    <location>
        <begin position="110"/>
        <end position="125"/>
    </location>
</feature>
<feature type="domain" description="CUE" evidence="3">
    <location>
        <begin position="27"/>
        <end position="70"/>
    </location>
</feature>
<evidence type="ECO:0000313" key="5">
    <source>
        <dbReference type="Proteomes" id="UP000054251"/>
    </source>
</evidence>
<feature type="compositionally biased region" description="Low complexity" evidence="2">
    <location>
        <begin position="218"/>
        <end position="244"/>
    </location>
</feature>
<dbReference type="RefSeq" id="XP_015466172.1">
    <property type="nucleotide sequence ID" value="XM_015612981.1"/>
</dbReference>
<proteinExistence type="predicted"/>
<sequence>MSTQRKAYKNHLKRFSNNSSSSSNNNSSSTELTSLLEMFPDWEADDLSSLLSEHNNILEVVIDLIVNNKVAKWEPIKKEAKNKKKEKENDEFVNVPNTTVTANNTTHSSSAEHGHKLNKYHKEAHPSNNKSKFSSKGPHSKKPHPKFAGKDASPSAPTATANATTSTSTSTSGATSAPSSNSWAAALSKDGVKVNNKSHKESKSQPETELEPEPEPEPVAQAGEEPEVIIEQTTTVIESTETPTATSKSILKEATVPQPKQGSWASAITPKPKSKPRTKQAVSQEAAESKGQFEQAQEEPVESIVIEETTTTIPAESVPVEETKEQPAQVVLPTSSQQLGSVGVSFGSLSLGEDEKESQPEQSAEEVSAPAADQSQQQQRYGLYNNQAQNQNRYNQQ</sequence>
<name>A0A0V1PV34_9ASCO</name>
<feature type="compositionally biased region" description="Basic and acidic residues" evidence="2">
    <location>
        <begin position="80"/>
        <end position="90"/>
    </location>
</feature>
<feature type="compositionally biased region" description="Basic residues" evidence="2">
    <location>
        <begin position="1"/>
        <end position="14"/>
    </location>
</feature>
<protein>
    <recommendedName>
        <fullName evidence="3">CUE domain-containing protein</fullName>
    </recommendedName>
</protein>
<dbReference type="GeneID" id="26841161"/>
<dbReference type="OrthoDB" id="5396806at2759"/>
<comment type="caution">
    <text evidence="4">The sequence shown here is derived from an EMBL/GenBank/DDBJ whole genome shotgun (WGS) entry which is preliminary data.</text>
</comment>
<dbReference type="EMBL" id="LMYN01000104">
    <property type="protein sequence ID" value="KSA00070.1"/>
    <property type="molecule type" value="Genomic_DNA"/>
</dbReference>
<reference evidence="4 5" key="1">
    <citation type="submission" date="2015-11" db="EMBL/GenBank/DDBJ databases">
        <title>The genome of Debaryomyces fabryi.</title>
        <authorList>
            <person name="Tafer H."/>
            <person name="Lopandic K."/>
        </authorList>
    </citation>
    <scope>NUCLEOTIDE SEQUENCE [LARGE SCALE GENOMIC DNA]</scope>
    <source>
        <strain evidence="4 5">CBS 789</strain>
    </source>
</reference>
<dbReference type="Proteomes" id="UP000054251">
    <property type="component" value="Unassembled WGS sequence"/>
</dbReference>
<dbReference type="GO" id="GO:0043130">
    <property type="term" value="F:ubiquitin binding"/>
    <property type="evidence" value="ECO:0007669"/>
    <property type="project" value="InterPro"/>
</dbReference>
<feature type="compositionally biased region" description="Low complexity" evidence="2">
    <location>
        <begin position="335"/>
        <end position="351"/>
    </location>
</feature>
<feature type="compositionally biased region" description="Low complexity" evidence="2">
    <location>
        <begin position="16"/>
        <end position="29"/>
    </location>
</feature>
<organism evidence="4 5">
    <name type="scientific">Debaryomyces fabryi</name>
    <dbReference type="NCBI Taxonomy" id="58627"/>
    <lineage>
        <taxon>Eukaryota</taxon>
        <taxon>Fungi</taxon>
        <taxon>Dikarya</taxon>
        <taxon>Ascomycota</taxon>
        <taxon>Saccharomycotina</taxon>
        <taxon>Pichiomycetes</taxon>
        <taxon>Debaryomycetaceae</taxon>
        <taxon>Debaryomyces</taxon>
    </lineage>
</organism>
<feature type="compositionally biased region" description="Basic residues" evidence="2">
    <location>
        <begin position="138"/>
        <end position="147"/>
    </location>
</feature>
<feature type="non-terminal residue" evidence="4">
    <location>
        <position position="397"/>
    </location>
</feature>
<evidence type="ECO:0000256" key="2">
    <source>
        <dbReference type="SAM" id="MobiDB-lite"/>
    </source>
</evidence>